<keyword evidence="1" id="KW-1133">Transmembrane helix</keyword>
<proteinExistence type="predicted"/>
<keyword evidence="3" id="KW-1185">Reference proteome</keyword>
<organism evidence="2 3">
    <name type="scientific">Labrys monachus</name>
    <dbReference type="NCBI Taxonomy" id="217067"/>
    <lineage>
        <taxon>Bacteria</taxon>
        <taxon>Pseudomonadati</taxon>
        <taxon>Pseudomonadota</taxon>
        <taxon>Alphaproteobacteria</taxon>
        <taxon>Hyphomicrobiales</taxon>
        <taxon>Xanthobacteraceae</taxon>
        <taxon>Labrys</taxon>
    </lineage>
</organism>
<name>A0ABU0F8P9_9HYPH</name>
<comment type="caution">
    <text evidence="2">The sequence shown here is derived from an EMBL/GenBank/DDBJ whole genome shotgun (WGS) entry which is preliminary data.</text>
</comment>
<evidence type="ECO:0000313" key="2">
    <source>
        <dbReference type="EMBL" id="MDQ0390811.1"/>
    </source>
</evidence>
<feature type="transmembrane region" description="Helical" evidence="1">
    <location>
        <begin position="44"/>
        <end position="65"/>
    </location>
</feature>
<keyword evidence="1" id="KW-0812">Transmembrane</keyword>
<keyword evidence="1" id="KW-0472">Membrane</keyword>
<accession>A0ABU0F8P9</accession>
<gene>
    <name evidence="2" type="ORF">J3R73_000603</name>
</gene>
<evidence type="ECO:0000256" key="1">
    <source>
        <dbReference type="SAM" id="Phobius"/>
    </source>
</evidence>
<reference evidence="2 3" key="1">
    <citation type="submission" date="2023-07" db="EMBL/GenBank/DDBJ databases">
        <title>Genomic Encyclopedia of Type Strains, Phase IV (KMG-IV): sequencing the most valuable type-strain genomes for metagenomic binning, comparative biology and taxonomic classification.</title>
        <authorList>
            <person name="Goeker M."/>
        </authorList>
    </citation>
    <scope>NUCLEOTIDE SEQUENCE [LARGE SCALE GENOMIC DNA]</scope>
    <source>
        <strain evidence="2 3">DSM 5896</strain>
    </source>
</reference>
<dbReference type="RefSeq" id="WP_307422246.1">
    <property type="nucleotide sequence ID" value="NZ_JAUSVK010000001.1"/>
</dbReference>
<protein>
    <recommendedName>
        <fullName evidence="4">DUF4760 domain-containing protein</fullName>
    </recommendedName>
</protein>
<dbReference type="EMBL" id="JAUSVK010000001">
    <property type="protein sequence ID" value="MDQ0390811.1"/>
    <property type="molecule type" value="Genomic_DNA"/>
</dbReference>
<dbReference type="Proteomes" id="UP001237448">
    <property type="component" value="Unassembled WGS sequence"/>
</dbReference>
<evidence type="ECO:0000313" key="3">
    <source>
        <dbReference type="Proteomes" id="UP001237448"/>
    </source>
</evidence>
<evidence type="ECO:0008006" key="4">
    <source>
        <dbReference type="Google" id="ProtNLM"/>
    </source>
</evidence>
<sequence>MQTIFDYLDGSLLPLIGRVMQTVPEAHRGMCSGFVDCLYEYQTLVTGVLAVLAGAFTLLAAWWQIRASRATEARRRQAETRAARAMLTFALDQILEYAEGCAHALVAHNCAVLQAEASGLPVPTNSKHFPTFPGAVLKPISECIRHEDSPERLEMLASLANWLQIHEARVKALKEKIEFGSIMPAELSRSPYDSAELYYLAEQLYHYAREIHQSPSLGEKSDRYLAVFLRMGIDDSRINFVPTATKKNPNSMQIPY</sequence>